<proteinExistence type="predicted"/>
<dbReference type="EMBL" id="SNRY01004611">
    <property type="protein sequence ID" value="KAA6317177.1"/>
    <property type="molecule type" value="Genomic_DNA"/>
</dbReference>
<dbReference type="AlphaFoldDB" id="A0A5J4Q6A5"/>
<keyword evidence="1" id="KW-0472">Membrane</keyword>
<keyword evidence="1" id="KW-1133">Transmembrane helix</keyword>
<evidence type="ECO:0000256" key="1">
    <source>
        <dbReference type="SAM" id="Phobius"/>
    </source>
</evidence>
<reference evidence="2" key="1">
    <citation type="submission" date="2019-03" db="EMBL/GenBank/DDBJ databases">
        <title>Single cell metagenomics reveals metabolic interactions within the superorganism composed of flagellate Streblomastix strix and complex community of Bacteroidetes bacteria on its surface.</title>
        <authorList>
            <person name="Treitli S.C."/>
            <person name="Kolisko M."/>
            <person name="Husnik F."/>
            <person name="Keeling P."/>
            <person name="Hampl V."/>
        </authorList>
    </citation>
    <scope>NUCLEOTIDE SEQUENCE</scope>
    <source>
        <strain evidence="2">STM</strain>
    </source>
</reference>
<organism evidence="2">
    <name type="scientific">termite gut metagenome</name>
    <dbReference type="NCBI Taxonomy" id="433724"/>
    <lineage>
        <taxon>unclassified sequences</taxon>
        <taxon>metagenomes</taxon>
        <taxon>organismal metagenomes</taxon>
    </lineage>
</organism>
<protein>
    <submittedName>
        <fullName evidence="2">Uncharacterized protein</fullName>
    </submittedName>
</protein>
<accession>A0A5J4Q6A5</accession>
<gene>
    <name evidence="2" type="ORF">EZS27_032627</name>
</gene>
<comment type="caution">
    <text evidence="2">The sequence shown here is derived from an EMBL/GenBank/DDBJ whole genome shotgun (WGS) entry which is preliminary data.</text>
</comment>
<feature type="transmembrane region" description="Helical" evidence="1">
    <location>
        <begin position="6"/>
        <end position="22"/>
    </location>
</feature>
<sequence>MLHKRFFIIFIRILFFVLFLPYNKVWAQTFSIFENIAIGKQVTSNVDNLSLLEPAKALNGTVNDVAVATSP</sequence>
<evidence type="ECO:0000313" key="2">
    <source>
        <dbReference type="EMBL" id="KAA6317177.1"/>
    </source>
</evidence>
<keyword evidence="1" id="KW-0812">Transmembrane</keyword>
<name>A0A5J4Q6A5_9ZZZZ</name>